<evidence type="ECO:0000256" key="13">
    <source>
        <dbReference type="PROSITE-ProRule" id="PRU01050"/>
    </source>
</evidence>
<dbReference type="SUPFAM" id="SSF54814">
    <property type="entry name" value="Prokaryotic type KH domain (KH-domain type II)"/>
    <property type="match status" value="1"/>
</dbReference>
<evidence type="ECO:0000256" key="11">
    <source>
        <dbReference type="ARBA" id="ARBA00023136"/>
    </source>
</evidence>
<dbReference type="GO" id="GO:0043024">
    <property type="term" value="F:ribosomal small subunit binding"/>
    <property type="evidence" value="ECO:0007669"/>
    <property type="project" value="TreeGrafter"/>
</dbReference>
<dbReference type="InterPro" id="IPR005662">
    <property type="entry name" value="GTPase_Era-like"/>
</dbReference>
<comment type="subcellular location">
    <subcellularLocation>
        <location evidence="12">Cytoplasm</location>
    </subcellularLocation>
    <subcellularLocation>
        <location evidence="12">Cell membrane</location>
        <topology evidence="12">Peripheral membrane protein</topology>
    </subcellularLocation>
</comment>
<feature type="binding site" evidence="12">
    <location>
        <begin position="146"/>
        <end position="149"/>
    </location>
    <ligand>
        <name>GTP</name>
        <dbReference type="ChEBI" id="CHEBI:37565"/>
    </ligand>
</feature>
<evidence type="ECO:0000256" key="14">
    <source>
        <dbReference type="RuleBase" id="RU003761"/>
    </source>
</evidence>
<name>A0A2T5VC43_9HYPH</name>
<feature type="binding site" evidence="12">
    <location>
        <begin position="37"/>
        <end position="44"/>
    </location>
    <ligand>
        <name>GTP</name>
        <dbReference type="ChEBI" id="CHEBI:37565"/>
    </ligand>
</feature>
<dbReference type="InterPro" id="IPR015946">
    <property type="entry name" value="KH_dom-like_a/b"/>
</dbReference>
<dbReference type="InterPro" id="IPR006073">
    <property type="entry name" value="GTP-bd"/>
</dbReference>
<dbReference type="GO" id="GO:0005886">
    <property type="term" value="C:plasma membrane"/>
    <property type="evidence" value="ECO:0007669"/>
    <property type="project" value="UniProtKB-SubCell"/>
</dbReference>
<dbReference type="InterPro" id="IPR009019">
    <property type="entry name" value="KH_sf_prok-type"/>
</dbReference>
<feature type="region of interest" description="G3" evidence="13">
    <location>
        <begin position="84"/>
        <end position="87"/>
    </location>
</feature>
<dbReference type="Gene3D" id="3.30.300.20">
    <property type="match status" value="1"/>
</dbReference>
<evidence type="ECO:0000256" key="10">
    <source>
        <dbReference type="ARBA" id="ARBA00023134"/>
    </source>
</evidence>
<dbReference type="PANTHER" id="PTHR42698:SF1">
    <property type="entry name" value="GTPASE ERA, MITOCHONDRIAL"/>
    <property type="match status" value="1"/>
</dbReference>
<evidence type="ECO:0000313" key="19">
    <source>
        <dbReference type="Proteomes" id="UP000244081"/>
    </source>
</evidence>
<dbReference type="Pfam" id="PF01926">
    <property type="entry name" value="MMR_HSR1"/>
    <property type="match status" value="1"/>
</dbReference>
<keyword evidence="6" id="KW-0997">Cell inner membrane</keyword>
<accession>A0A2T5VC43</accession>
<dbReference type="GO" id="GO:0005525">
    <property type="term" value="F:GTP binding"/>
    <property type="evidence" value="ECO:0007669"/>
    <property type="project" value="UniProtKB-UniRule"/>
</dbReference>
<dbReference type="NCBIfam" id="TIGR00231">
    <property type="entry name" value="small_GTP"/>
    <property type="match status" value="1"/>
</dbReference>
<keyword evidence="5 12" id="KW-0690">Ribosome biogenesis</keyword>
<evidence type="ECO:0000256" key="4">
    <source>
        <dbReference type="ARBA" id="ARBA00022490"/>
    </source>
</evidence>
<evidence type="ECO:0000256" key="5">
    <source>
        <dbReference type="ARBA" id="ARBA00022517"/>
    </source>
</evidence>
<feature type="domain" description="KH type-2" evidence="16">
    <location>
        <begin position="227"/>
        <end position="304"/>
    </location>
</feature>
<keyword evidence="4 12" id="KW-0963">Cytoplasm</keyword>
<feature type="domain" description="Era-type G" evidence="17">
    <location>
        <begin position="29"/>
        <end position="196"/>
    </location>
</feature>
<comment type="similarity">
    <text evidence="1 12 13 14">Belongs to the TRAFAC class TrmE-Era-EngA-EngB-Septin-like GTPase superfamily. Era GTPase family.</text>
</comment>
<dbReference type="Proteomes" id="UP000244081">
    <property type="component" value="Unassembled WGS sequence"/>
</dbReference>
<feature type="region of interest" description="Disordered" evidence="15">
    <location>
        <begin position="1"/>
        <end position="24"/>
    </location>
</feature>
<dbReference type="GO" id="GO:0005829">
    <property type="term" value="C:cytosol"/>
    <property type="evidence" value="ECO:0007669"/>
    <property type="project" value="TreeGrafter"/>
</dbReference>
<evidence type="ECO:0000256" key="7">
    <source>
        <dbReference type="ARBA" id="ARBA00022730"/>
    </source>
</evidence>
<organism evidence="18 19">
    <name type="scientific">Breoghania corrubedonensis</name>
    <dbReference type="NCBI Taxonomy" id="665038"/>
    <lineage>
        <taxon>Bacteria</taxon>
        <taxon>Pseudomonadati</taxon>
        <taxon>Pseudomonadota</taxon>
        <taxon>Alphaproteobacteria</taxon>
        <taxon>Hyphomicrobiales</taxon>
        <taxon>Stappiaceae</taxon>
        <taxon>Breoghania</taxon>
    </lineage>
</organism>
<keyword evidence="19" id="KW-1185">Reference proteome</keyword>
<reference evidence="18 19" key="1">
    <citation type="submission" date="2018-04" db="EMBL/GenBank/DDBJ databases">
        <title>Genomic Encyclopedia of Archaeal and Bacterial Type Strains, Phase II (KMG-II): from individual species to whole genera.</title>
        <authorList>
            <person name="Goeker M."/>
        </authorList>
    </citation>
    <scope>NUCLEOTIDE SEQUENCE [LARGE SCALE GENOMIC DNA]</scope>
    <source>
        <strain evidence="18 19">DSM 23382</strain>
    </source>
</reference>
<comment type="caution">
    <text evidence="18">The sequence shown here is derived from an EMBL/GenBank/DDBJ whole genome shotgun (WGS) entry which is preliminary data.</text>
</comment>
<keyword evidence="9 12" id="KW-0694">RNA-binding</keyword>
<comment type="function">
    <text evidence="12">An essential GTPase that binds both GDP and GTP, with rapid nucleotide exchange. Plays a role in 16S rRNA processing and 30S ribosomal subunit biogenesis and possibly also in cell cycle regulation and energy metabolism.</text>
</comment>
<feature type="region of interest" description="G5" evidence="13">
    <location>
        <begin position="175"/>
        <end position="177"/>
    </location>
</feature>
<protein>
    <recommendedName>
        <fullName evidence="2 12">GTPase Era</fullName>
    </recommendedName>
</protein>
<proteinExistence type="inferred from homology"/>
<dbReference type="GO" id="GO:0000028">
    <property type="term" value="P:ribosomal small subunit assembly"/>
    <property type="evidence" value="ECO:0007669"/>
    <property type="project" value="TreeGrafter"/>
</dbReference>
<dbReference type="SUPFAM" id="SSF52540">
    <property type="entry name" value="P-loop containing nucleoside triphosphate hydrolases"/>
    <property type="match status" value="1"/>
</dbReference>
<dbReference type="GO" id="GO:0070181">
    <property type="term" value="F:small ribosomal subunit rRNA binding"/>
    <property type="evidence" value="ECO:0007669"/>
    <property type="project" value="UniProtKB-UniRule"/>
</dbReference>
<dbReference type="PROSITE" id="PS51713">
    <property type="entry name" value="G_ERA"/>
    <property type="match status" value="1"/>
</dbReference>
<dbReference type="NCBIfam" id="TIGR00436">
    <property type="entry name" value="era"/>
    <property type="match status" value="1"/>
</dbReference>
<evidence type="ECO:0000256" key="12">
    <source>
        <dbReference type="HAMAP-Rule" id="MF_00367"/>
    </source>
</evidence>
<keyword evidence="10 12" id="KW-0342">GTP-binding</keyword>
<feature type="binding site" evidence="12">
    <location>
        <begin position="84"/>
        <end position="88"/>
    </location>
    <ligand>
        <name>GTP</name>
        <dbReference type="ChEBI" id="CHEBI:37565"/>
    </ligand>
</feature>
<dbReference type="CDD" id="cd04163">
    <property type="entry name" value="Era"/>
    <property type="match status" value="1"/>
</dbReference>
<dbReference type="PANTHER" id="PTHR42698">
    <property type="entry name" value="GTPASE ERA"/>
    <property type="match status" value="1"/>
</dbReference>
<evidence type="ECO:0000259" key="17">
    <source>
        <dbReference type="PROSITE" id="PS51713"/>
    </source>
</evidence>
<dbReference type="NCBIfam" id="NF000908">
    <property type="entry name" value="PRK00089.1"/>
    <property type="match status" value="1"/>
</dbReference>
<evidence type="ECO:0000256" key="8">
    <source>
        <dbReference type="ARBA" id="ARBA00022741"/>
    </source>
</evidence>
<dbReference type="InterPro" id="IPR027417">
    <property type="entry name" value="P-loop_NTPase"/>
</dbReference>
<dbReference type="PRINTS" id="PR00326">
    <property type="entry name" value="GTP1OBG"/>
</dbReference>
<dbReference type="AlphaFoldDB" id="A0A2T5VC43"/>
<gene>
    <name evidence="12" type="primary">era</name>
    <name evidence="18" type="ORF">C8N35_10234</name>
</gene>
<dbReference type="HAMAP" id="MF_00367">
    <property type="entry name" value="GTPase_Era"/>
    <property type="match status" value="1"/>
</dbReference>
<feature type="region of interest" description="G4" evidence="13">
    <location>
        <begin position="146"/>
        <end position="149"/>
    </location>
</feature>
<dbReference type="EMBL" id="QAYG01000002">
    <property type="protein sequence ID" value="PTW61325.1"/>
    <property type="molecule type" value="Genomic_DNA"/>
</dbReference>
<comment type="subunit">
    <text evidence="12">Monomer.</text>
</comment>
<dbReference type="GO" id="GO:0003924">
    <property type="term" value="F:GTPase activity"/>
    <property type="evidence" value="ECO:0007669"/>
    <property type="project" value="UniProtKB-UniRule"/>
</dbReference>
<dbReference type="InterPro" id="IPR004044">
    <property type="entry name" value="KH_dom_type_2"/>
</dbReference>
<keyword evidence="7 12" id="KW-0699">rRNA-binding</keyword>
<evidence type="ECO:0000256" key="3">
    <source>
        <dbReference type="ARBA" id="ARBA00022475"/>
    </source>
</evidence>
<dbReference type="Pfam" id="PF07650">
    <property type="entry name" value="KH_2"/>
    <property type="match status" value="1"/>
</dbReference>
<sequence>MSANESENEIETPVTSSQTAEPGAPAETRAGFVALIGAPNAGKSTLLNRLVGAKLSIVTHKVQTTRAIMRGVAMHEASQIIFVDTPGIFAPKRRLDRAMVDTAWGGAEGADIVALLIDARKGIDDEIAPILKRLAELKRHKVLILNKIDLTKREELLALASRANAEVGFDRTFMISALDGDGADDLLNYFAQELPTGPWLYPEDQISDLPLRMIAAEITREKLFLRLHQEIPYASTVETTQWKELKDGSARVEQTVYVERESQKKIVLGKGGQTIKAISQGARQDIAAMAERPIHLFLFVKVRENWGNDPERYREMGLEFPR</sequence>
<dbReference type="InterPro" id="IPR005225">
    <property type="entry name" value="Small_GTP-bd"/>
</dbReference>
<evidence type="ECO:0000256" key="6">
    <source>
        <dbReference type="ARBA" id="ARBA00022519"/>
    </source>
</evidence>
<evidence type="ECO:0000259" key="16">
    <source>
        <dbReference type="PROSITE" id="PS50823"/>
    </source>
</evidence>
<dbReference type="FunFam" id="3.30.300.20:FF:000031">
    <property type="entry name" value="GTPase Era"/>
    <property type="match status" value="1"/>
</dbReference>
<dbReference type="PROSITE" id="PS50823">
    <property type="entry name" value="KH_TYPE_2"/>
    <property type="match status" value="1"/>
</dbReference>
<keyword evidence="3 12" id="KW-1003">Cell membrane</keyword>
<dbReference type="InterPro" id="IPR030388">
    <property type="entry name" value="G_ERA_dom"/>
</dbReference>
<feature type="region of interest" description="G1" evidence="13">
    <location>
        <begin position="37"/>
        <end position="44"/>
    </location>
</feature>
<dbReference type="CDD" id="cd22534">
    <property type="entry name" value="KH-II_Era"/>
    <property type="match status" value="1"/>
</dbReference>
<keyword evidence="11 12" id="KW-0472">Membrane</keyword>
<evidence type="ECO:0000256" key="9">
    <source>
        <dbReference type="ARBA" id="ARBA00022884"/>
    </source>
</evidence>
<evidence type="ECO:0000256" key="2">
    <source>
        <dbReference type="ARBA" id="ARBA00020484"/>
    </source>
</evidence>
<evidence type="ECO:0000313" key="18">
    <source>
        <dbReference type="EMBL" id="PTW61325.1"/>
    </source>
</evidence>
<dbReference type="Gene3D" id="3.40.50.300">
    <property type="entry name" value="P-loop containing nucleotide triphosphate hydrolases"/>
    <property type="match status" value="1"/>
</dbReference>
<feature type="compositionally biased region" description="Acidic residues" evidence="15">
    <location>
        <begin position="1"/>
        <end position="10"/>
    </location>
</feature>
<evidence type="ECO:0000256" key="1">
    <source>
        <dbReference type="ARBA" id="ARBA00007921"/>
    </source>
</evidence>
<feature type="region of interest" description="G2" evidence="13">
    <location>
        <begin position="63"/>
        <end position="67"/>
    </location>
</feature>
<keyword evidence="8 12" id="KW-0547">Nucleotide-binding</keyword>
<evidence type="ECO:0000256" key="15">
    <source>
        <dbReference type="SAM" id="MobiDB-lite"/>
    </source>
</evidence>